<dbReference type="Gene3D" id="3.40.50.2000">
    <property type="entry name" value="Glycogen Phosphorylase B"/>
    <property type="match status" value="2"/>
</dbReference>
<dbReference type="AlphaFoldDB" id="A0A4R1BFY5"/>
<dbReference type="Pfam" id="PF00982">
    <property type="entry name" value="Glyco_transf_20"/>
    <property type="match status" value="1"/>
</dbReference>
<proteinExistence type="inferred from homology"/>
<comment type="caution">
    <text evidence="2">The sequence shown here is derived from an EMBL/GenBank/DDBJ whole genome shotgun (WGS) entry which is preliminary data.</text>
</comment>
<accession>A0A4R1BFY5</accession>
<dbReference type="SUPFAM" id="SSF53756">
    <property type="entry name" value="UDP-Glycosyltransferase/glycogen phosphorylase"/>
    <property type="match status" value="1"/>
</dbReference>
<dbReference type="RefSeq" id="WP_132691946.1">
    <property type="nucleotide sequence ID" value="NZ_SKBU01000019.1"/>
</dbReference>
<dbReference type="PANTHER" id="PTHR10788:SF106">
    <property type="entry name" value="BCDNA.GH08860"/>
    <property type="match status" value="1"/>
</dbReference>
<sequence length="491" mass="56308">MGVSEESRLVIVSNRGPVAFERDGESEERAYSRGAGGLVTALTAVSRRRDTVWIASAMTDEDVAVARESESAVEVEDLRVRLVEHGPEAYNLMYNHMANPLLWFVQHYLYNMPYQPELGESTRRAWEEGYLPVNRNFAAAVAQVIGEDDRFPIVLLHDYHLYMTPLMVRERLRRAAFLSLFVHIPWPQPDYWRILPRDIREALLHSLLQADVLAFHTRRYARSFLDTVSQLLGAEVDFGRGAVRYGGREVWVRAYPISIDAGEFEEISERDEVLREEREYVSKLPGRLLVRVDRMDLSKNIVRGFQAYGRMLERHPEMRGEVTFLAQLQPSRGDIREYAEYAETIQDVIAGVNAAHGTGGWKPIELSMEDNFPRAVAAYRNYDAILVNPVFDGMNLVAKESAVVNRKNGVLILSENAGAHEELGEHALTVNPFDIDEQAEAIYRALNMSEEERKRRAAALKETVLSNTIEDWVEAQFEDIRRYMRRHPVRE</sequence>
<dbReference type="Proteomes" id="UP000295244">
    <property type="component" value="Unassembled WGS sequence"/>
</dbReference>
<protein>
    <submittedName>
        <fullName evidence="2">Trehalose-6-phosphate synthase</fullName>
    </submittedName>
</protein>
<evidence type="ECO:0000313" key="2">
    <source>
        <dbReference type="EMBL" id="TCJ16047.1"/>
    </source>
</evidence>
<dbReference type="PANTHER" id="PTHR10788">
    <property type="entry name" value="TREHALOSE-6-PHOSPHATE SYNTHASE"/>
    <property type="match status" value="1"/>
</dbReference>
<evidence type="ECO:0000256" key="1">
    <source>
        <dbReference type="ARBA" id="ARBA00008799"/>
    </source>
</evidence>
<evidence type="ECO:0000313" key="3">
    <source>
        <dbReference type="Proteomes" id="UP000295244"/>
    </source>
</evidence>
<dbReference type="CDD" id="cd03788">
    <property type="entry name" value="GT20_TPS"/>
    <property type="match status" value="1"/>
</dbReference>
<dbReference type="GO" id="GO:0003825">
    <property type="term" value="F:alpha,alpha-trehalose-phosphate synthase (UDP-forming) activity"/>
    <property type="evidence" value="ECO:0007669"/>
    <property type="project" value="TreeGrafter"/>
</dbReference>
<gene>
    <name evidence="2" type="ORF">E0L93_11220</name>
</gene>
<dbReference type="GO" id="GO:0004805">
    <property type="term" value="F:trehalose-phosphatase activity"/>
    <property type="evidence" value="ECO:0007669"/>
    <property type="project" value="TreeGrafter"/>
</dbReference>
<dbReference type="EMBL" id="SKBU01000019">
    <property type="protein sequence ID" value="TCJ16047.1"/>
    <property type="molecule type" value="Genomic_DNA"/>
</dbReference>
<dbReference type="InterPro" id="IPR001830">
    <property type="entry name" value="Glyco_trans_20"/>
</dbReference>
<name>A0A4R1BFY5_9ACTN</name>
<organism evidence="2 3">
    <name type="scientific">Rubrobacter taiwanensis</name>
    <dbReference type="NCBI Taxonomy" id="185139"/>
    <lineage>
        <taxon>Bacteria</taxon>
        <taxon>Bacillati</taxon>
        <taxon>Actinomycetota</taxon>
        <taxon>Rubrobacteria</taxon>
        <taxon>Rubrobacterales</taxon>
        <taxon>Rubrobacteraceae</taxon>
        <taxon>Rubrobacter</taxon>
    </lineage>
</organism>
<dbReference type="OrthoDB" id="9761633at2"/>
<dbReference type="GO" id="GO:0005992">
    <property type="term" value="P:trehalose biosynthetic process"/>
    <property type="evidence" value="ECO:0007669"/>
    <property type="project" value="InterPro"/>
</dbReference>
<dbReference type="GO" id="GO:0005829">
    <property type="term" value="C:cytosol"/>
    <property type="evidence" value="ECO:0007669"/>
    <property type="project" value="TreeGrafter"/>
</dbReference>
<reference evidence="2 3" key="1">
    <citation type="submission" date="2019-03" db="EMBL/GenBank/DDBJ databases">
        <title>Whole genome sequence of a novel Rubrobacter taiwanensis strain, isolated from Yellowstone National Park.</title>
        <authorList>
            <person name="Freed S."/>
            <person name="Ramaley R.F."/>
            <person name="Kyndt J.A."/>
        </authorList>
    </citation>
    <scope>NUCLEOTIDE SEQUENCE [LARGE SCALE GENOMIC DNA]</scope>
    <source>
        <strain evidence="2 3">Yellowstone</strain>
    </source>
</reference>
<keyword evidence="3" id="KW-1185">Reference proteome</keyword>
<comment type="similarity">
    <text evidence="1">Belongs to the glycosyltransferase 20 family.</text>
</comment>